<dbReference type="EMBL" id="FPKH01000001">
    <property type="protein sequence ID" value="SFX45554.1"/>
    <property type="molecule type" value="Genomic_DNA"/>
</dbReference>
<comment type="caution">
    <text evidence="3">The sequence shown here is derived from an EMBL/GenBank/DDBJ whole genome shotgun (WGS) entry which is preliminary data.</text>
</comment>
<dbReference type="Gene3D" id="3.20.20.100">
    <property type="entry name" value="NADP-dependent oxidoreductase domain"/>
    <property type="match status" value="1"/>
</dbReference>
<protein>
    <submittedName>
        <fullName evidence="3">Predicted oxidoreductase</fullName>
    </submittedName>
</protein>
<evidence type="ECO:0000313" key="4">
    <source>
        <dbReference type="Proteomes" id="UP000182489"/>
    </source>
</evidence>
<gene>
    <name evidence="3" type="ORF">SAMN03097694_2267</name>
</gene>
<dbReference type="CDD" id="cd19076">
    <property type="entry name" value="AKR_AKR13A_13D"/>
    <property type="match status" value="1"/>
</dbReference>
<name>A0AB38CA00_9BURK</name>
<evidence type="ECO:0000313" key="3">
    <source>
        <dbReference type="EMBL" id="SFX45554.1"/>
    </source>
</evidence>
<dbReference type="GO" id="GO:0005737">
    <property type="term" value="C:cytoplasm"/>
    <property type="evidence" value="ECO:0007669"/>
    <property type="project" value="TreeGrafter"/>
</dbReference>
<dbReference type="SUPFAM" id="SSF51430">
    <property type="entry name" value="NAD(P)-linked oxidoreductase"/>
    <property type="match status" value="1"/>
</dbReference>
<dbReference type="AlphaFoldDB" id="A0AB38CA00"/>
<dbReference type="GO" id="GO:0016491">
    <property type="term" value="F:oxidoreductase activity"/>
    <property type="evidence" value="ECO:0007669"/>
    <property type="project" value="UniProtKB-KW"/>
</dbReference>
<dbReference type="InterPro" id="IPR050791">
    <property type="entry name" value="Aldo-Keto_reductase"/>
</dbReference>
<dbReference type="InterPro" id="IPR023210">
    <property type="entry name" value="NADP_OxRdtase_dom"/>
</dbReference>
<feature type="domain" description="NADP-dependent oxidoreductase" evidence="2">
    <location>
        <begin position="16"/>
        <end position="312"/>
    </location>
</feature>
<dbReference type="InterPro" id="IPR036812">
    <property type="entry name" value="NAD(P)_OxRdtase_dom_sf"/>
</dbReference>
<proteinExistence type="predicted"/>
<evidence type="ECO:0000256" key="1">
    <source>
        <dbReference type="ARBA" id="ARBA00023002"/>
    </source>
</evidence>
<dbReference type="Pfam" id="PF00248">
    <property type="entry name" value="Aldo_ket_red"/>
    <property type="match status" value="1"/>
</dbReference>
<keyword evidence="1" id="KW-0560">Oxidoreductase</keyword>
<sequence length="333" mass="35137">MVNHRTLGNSGLRVAPIGLGCMGMSFAYGGADEATSLRVLHRAVELGVTLIDTAEVYGPYANEDLVGRALKELRGKVRIATKFGFKILPHGQGVERMAGVDSRPEHIVQAVEASLSRLGIECIDLLYQHRVDPAVPIEDVVGAMAGLVRAGKVRHLGLSEVSAATLRRAHAVHPIAAVQSEYSLWSRDVEAEVLPACRELGIGFVPYSPLGRGFLTGQLNSSAALAPDDYRHSLPRFQPSAMAANAHHVAELQRLAAARGATAAQLALAWLLAQGTDIVPIPGARSLVHLEENVAAGQITLSESELAAIGAAIAPASVQGARYPDVELAMVGL</sequence>
<evidence type="ECO:0000259" key="2">
    <source>
        <dbReference type="Pfam" id="PF00248"/>
    </source>
</evidence>
<accession>A0AB38CA00</accession>
<dbReference type="PANTHER" id="PTHR43625:SF77">
    <property type="entry name" value="ALDO-KETO REDUCTASE"/>
    <property type="match status" value="1"/>
</dbReference>
<dbReference type="PANTHER" id="PTHR43625">
    <property type="entry name" value="AFLATOXIN B1 ALDEHYDE REDUCTASE"/>
    <property type="match status" value="1"/>
</dbReference>
<dbReference type="RefSeq" id="WP_072453867.1">
    <property type="nucleotide sequence ID" value="NZ_FPKH01000001.1"/>
</dbReference>
<reference evidence="3 4" key="1">
    <citation type="submission" date="2016-11" db="EMBL/GenBank/DDBJ databases">
        <authorList>
            <person name="Varghese N."/>
            <person name="Submissions S."/>
        </authorList>
    </citation>
    <scope>NUCLEOTIDE SEQUENCE [LARGE SCALE GENOMIC DNA]</scope>
    <source>
        <strain evidence="3 4">NFR18</strain>
    </source>
</reference>
<organism evidence="3 4">
    <name type="scientific">Janthinobacterium lividum</name>
    <dbReference type="NCBI Taxonomy" id="29581"/>
    <lineage>
        <taxon>Bacteria</taxon>
        <taxon>Pseudomonadati</taxon>
        <taxon>Pseudomonadota</taxon>
        <taxon>Betaproteobacteria</taxon>
        <taxon>Burkholderiales</taxon>
        <taxon>Oxalobacteraceae</taxon>
        <taxon>Janthinobacterium</taxon>
    </lineage>
</organism>
<dbReference type="Proteomes" id="UP000182489">
    <property type="component" value="Unassembled WGS sequence"/>
</dbReference>